<gene>
    <name evidence="7" type="ORF">ROZALSC1DRAFT_25049</name>
</gene>
<evidence type="ECO:0000313" key="8">
    <source>
        <dbReference type="Proteomes" id="UP000281549"/>
    </source>
</evidence>
<dbReference type="GO" id="GO:0005634">
    <property type="term" value="C:nucleus"/>
    <property type="evidence" value="ECO:0007669"/>
    <property type="project" value="UniProtKB-SubCell"/>
</dbReference>
<evidence type="ECO:0000256" key="6">
    <source>
        <dbReference type="SAM" id="MobiDB-lite"/>
    </source>
</evidence>
<comment type="subcellular location">
    <subcellularLocation>
        <location evidence="1">Nucleus</location>
    </subcellularLocation>
</comment>
<dbReference type="AlphaFoldDB" id="A0A4P9YEF8"/>
<dbReference type="InterPro" id="IPR029448">
    <property type="entry name" value="FANCD2"/>
</dbReference>
<evidence type="ECO:0000256" key="2">
    <source>
        <dbReference type="ARBA" id="ARBA00022499"/>
    </source>
</evidence>
<comment type="similarity">
    <text evidence="5">Belongs to the Fanconi anemia protein FANCD2 family.</text>
</comment>
<feature type="compositionally biased region" description="Acidic residues" evidence="6">
    <location>
        <begin position="158"/>
        <end position="183"/>
    </location>
</feature>
<dbReference type="GO" id="GO:0031573">
    <property type="term" value="P:mitotic intra-S DNA damage checkpoint signaling"/>
    <property type="evidence" value="ECO:0007669"/>
    <property type="project" value="TreeGrafter"/>
</dbReference>
<evidence type="ECO:0000313" key="7">
    <source>
        <dbReference type="EMBL" id="RKP16630.1"/>
    </source>
</evidence>
<dbReference type="PANTHER" id="PTHR32086">
    <property type="entry name" value="FANCONI ANEMIA GROUP D2 PROTEIN"/>
    <property type="match status" value="1"/>
</dbReference>
<evidence type="ECO:0000256" key="3">
    <source>
        <dbReference type="ARBA" id="ARBA00022843"/>
    </source>
</evidence>
<organism evidence="7 8">
    <name type="scientific">Rozella allomycis (strain CSF55)</name>
    <dbReference type="NCBI Taxonomy" id="988480"/>
    <lineage>
        <taxon>Eukaryota</taxon>
        <taxon>Fungi</taxon>
        <taxon>Fungi incertae sedis</taxon>
        <taxon>Cryptomycota</taxon>
        <taxon>Cryptomycota incertae sedis</taxon>
        <taxon>Rozella</taxon>
    </lineage>
</organism>
<dbReference type="GO" id="GO:0007129">
    <property type="term" value="P:homologous chromosome pairing at meiosis"/>
    <property type="evidence" value="ECO:0007669"/>
    <property type="project" value="TreeGrafter"/>
</dbReference>
<dbReference type="Pfam" id="PF14631">
    <property type="entry name" value="FancD2"/>
    <property type="match status" value="1"/>
</dbReference>
<dbReference type="GO" id="GO:0000793">
    <property type="term" value="C:condensed chromosome"/>
    <property type="evidence" value="ECO:0007669"/>
    <property type="project" value="TreeGrafter"/>
</dbReference>
<dbReference type="EMBL" id="ML006356">
    <property type="protein sequence ID" value="RKP16630.1"/>
    <property type="molecule type" value="Genomic_DNA"/>
</dbReference>
<dbReference type="PANTHER" id="PTHR32086:SF0">
    <property type="entry name" value="FANCONI ANEMIA GROUP D2 PROTEIN"/>
    <property type="match status" value="1"/>
</dbReference>
<dbReference type="GO" id="GO:0070182">
    <property type="term" value="F:DNA polymerase binding"/>
    <property type="evidence" value="ECO:0007669"/>
    <property type="project" value="TreeGrafter"/>
</dbReference>
<keyword evidence="4" id="KW-0539">Nucleus</keyword>
<evidence type="ECO:0000256" key="1">
    <source>
        <dbReference type="ARBA" id="ARBA00004123"/>
    </source>
</evidence>
<evidence type="ECO:0000256" key="5">
    <source>
        <dbReference type="ARBA" id="ARBA00093456"/>
    </source>
</evidence>
<dbReference type="GO" id="GO:0036297">
    <property type="term" value="P:interstrand cross-link repair"/>
    <property type="evidence" value="ECO:0007669"/>
    <property type="project" value="TreeGrafter"/>
</dbReference>
<evidence type="ECO:0000256" key="4">
    <source>
        <dbReference type="ARBA" id="ARBA00023242"/>
    </source>
</evidence>
<dbReference type="Proteomes" id="UP000281549">
    <property type="component" value="Unassembled WGS sequence"/>
</dbReference>
<reference evidence="8" key="1">
    <citation type="journal article" date="2018" name="Nat. Microbiol.">
        <title>Leveraging single-cell genomics to expand the fungal tree of life.</title>
        <authorList>
            <person name="Ahrendt S.R."/>
            <person name="Quandt C.A."/>
            <person name="Ciobanu D."/>
            <person name="Clum A."/>
            <person name="Salamov A."/>
            <person name="Andreopoulos B."/>
            <person name="Cheng J.F."/>
            <person name="Woyke T."/>
            <person name="Pelin A."/>
            <person name="Henrissat B."/>
            <person name="Reynolds N.K."/>
            <person name="Benny G.L."/>
            <person name="Smith M.E."/>
            <person name="James T.Y."/>
            <person name="Grigoriev I.V."/>
        </authorList>
    </citation>
    <scope>NUCLEOTIDE SEQUENCE [LARGE SCALE GENOMIC DNA]</scope>
    <source>
        <strain evidence="8">CSF55</strain>
    </source>
</reference>
<keyword evidence="3" id="KW-0832">Ubl conjugation</keyword>
<keyword evidence="2" id="KW-1017">Isopeptide bond</keyword>
<dbReference type="GO" id="GO:1990918">
    <property type="term" value="P:double-strand break repair involved in meiotic recombination"/>
    <property type="evidence" value="ECO:0007669"/>
    <property type="project" value="TreeGrafter"/>
</dbReference>
<sequence length="183" mass="20928">VFKKQKSLAPHCIKLTRPFVESILKHIFPWLQDAIQADLNKVTLILQSFQQATRFVNSICSQIKSEKQNAIVSKIPPLKKVLETFIIKVQQLYSSGGFQEAFWIGTLKHRNMDGDIMCSQYVAQETNEETVQKSTKKRVLVAPSEISLSKKSVTGELNEQDEENDEENEKENEENVNDDVMDI</sequence>
<name>A0A4P9YEF8_ROZAC</name>
<accession>A0A4P9YEF8</accession>
<proteinExistence type="inferred from homology"/>
<protein>
    <submittedName>
        <fullName evidence="7">Uncharacterized protein</fullName>
    </submittedName>
</protein>
<feature type="non-terminal residue" evidence="7">
    <location>
        <position position="1"/>
    </location>
</feature>
<feature type="region of interest" description="Disordered" evidence="6">
    <location>
        <begin position="150"/>
        <end position="183"/>
    </location>
</feature>